<feature type="region of interest" description="Disordered" evidence="1">
    <location>
        <begin position="1"/>
        <end position="130"/>
    </location>
</feature>
<evidence type="ECO:0000313" key="2">
    <source>
        <dbReference type="EMBL" id="MPN04570.1"/>
    </source>
</evidence>
<sequence>MHRGQHPRAHQEGAQHRESEGRQRQEHGPAGQRAALFGDDRRVQQGRGDEPGHEGGVLDRVPEPPAAPAQFVIGPPRAHGDAEGQEDPRPRRPRPRPARPGGIELTGEEGGDGEGVGHRETDVAHVEQRRVDDQAGVLQQRIKVAAFGGCGQQAFEGVGGEQDEEQEAETDQAERAEDAGDHGFRQLARQHGDQEGPPGEHQDPQQQRAFVSAPDAGDAVLDGQQRVGVLGDVDHREIVGDEGLGQAGEGEGDQQRHGRGGRAGEGDPGQAVGVGADQRQRAEEQCDQRGKDEGEMAEFGDHAQ</sequence>
<organism evidence="2">
    <name type="scientific">bioreactor metagenome</name>
    <dbReference type="NCBI Taxonomy" id="1076179"/>
    <lineage>
        <taxon>unclassified sequences</taxon>
        <taxon>metagenomes</taxon>
        <taxon>ecological metagenomes</taxon>
    </lineage>
</organism>
<gene>
    <name evidence="2" type="ORF">SDC9_151811</name>
</gene>
<proteinExistence type="predicted"/>
<feature type="compositionally biased region" description="Basic and acidic residues" evidence="1">
    <location>
        <begin position="9"/>
        <end position="27"/>
    </location>
</feature>
<feature type="region of interest" description="Disordered" evidence="1">
    <location>
        <begin position="153"/>
        <end position="304"/>
    </location>
</feature>
<feature type="compositionally biased region" description="Basic and acidic residues" evidence="1">
    <location>
        <begin position="38"/>
        <end position="62"/>
    </location>
</feature>
<protein>
    <submittedName>
        <fullName evidence="2">Uncharacterized protein</fullName>
    </submittedName>
</protein>
<dbReference type="AlphaFoldDB" id="A0A645ET29"/>
<feature type="compositionally biased region" description="Basic and acidic residues" evidence="1">
    <location>
        <begin position="172"/>
        <end position="203"/>
    </location>
</feature>
<reference evidence="2" key="1">
    <citation type="submission" date="2019-08" db="EMBL/GenBank/DDBJ databases">
        <authorList>
            <person name="Kucharzyk K."/>
            <person name="Murdoch R.W."/>
            <person name="Higgins S."/>
            <person name="Loffler F."/>
        </authorList>
    </citation>
    <scope>NUCLEOTIDE SEQUENCE</scope>
</reference>
<feature type="compositionally biased region" description="Basic and acidic residues" evidence="1">
    <location>
        <begin position="78"/>
        <end position="90"/>
    </location>
</feature>
<dbReference type="EMBL" id="VSSQ01050481">
    <property type="protein sequence ID" value="MPN04570.1"/>
    <property type="molecule type" value="Genomic_DNA"/>
</dbReference>
<evidence type="ECO:0000256" key="1">
    <source>
        <dbReference type="SAM" id="MobiDB-lite"/>
    </source>
</evidence>
<comment type="caution">
    <text evidence="2">The sequence shown here is derived from an EMBL/GenBank/DDBJ whole genome shotgun (WGS) entry which is preliminary data.</text>
</comment>
<feature type="compositionally biased region" description="Basic and acidic residues" evidence="1">
    <location>
        <begin position="278"/>
        <end position="304"/>
    </location>
</feature>
<name>A0A645ET29_9ZZZZ</name>
<accession>A0A645ET29</accession>
<feature type="compositionally biased region" description="Acidic residues" evidence="1">
    <location>
        <begin position="161"/>
        <end position="171"/>
    </location>
</feature>
<feature type="compositionally biased region" description="Basic and acidic residues" evidence="1">
    <location>
        <begin position="115"/>
        <end position="130"/>
    </location>
</feature>